<evidence type="ECO:0000259" key="2">
    <source>
        <dbReference type="Pfam" id="PF17793"/>
    </source>
</evidence>
<feature type="compositionally biased region" description="Basic and acidic residues" evidence="1">
    <location>
        <begin position="26"/>
        <end position="80"/>
    </location>
</feature>
<evidence type="ECO:0000256" key="1">
    <source>
        <dbReference type="SAM" id="MobiDB-lite"/>
    </source>
</evidence>
<feature type="compositionally biased region" description="Polar residues" evidence="1">
    <location>
        <begin position="131"/>
        <end position="140"/>
    </location>
</feature>
<dbReference type="Pfam" id="PF17793">
    <property type="entry name" value="AHD"/>
    <property type="match status" value="1"/>
</dbReference>
<dbReference type="EMBL" id="JARBHB010000008">
    <property type="protein sequence ID" value="KAJ8876401.1"/>
    <property type="molecule type" value="Genomic_DNA"/>
</dbReference>
<evidence type="ECO:0000313" key="4">
    <source>
        <dbReference type="Proteomes" id="UP001159363"/>
    </source>
</evidence>
<gene>
    <name evidence="3" type="ORF">PR048_020846</name>
</gene>
<feature type="domain" description="AF-9 ANC1 homology" evidence="2">
    <location>
        <begin position="362"/>
        <end position="421"/>
    </location>
</feature>
<reference evidence="3 4" key="1">
    <citation type="submission" date="2023-02" db="EMBL/GenBank/DDBJ databases">
        <title>LHISI_Scaffold_Assembly.</title>
        <authorList>
            <person name="Stuart O.P."/>
            <person name="Cleave R."/>
            <person name="Magrath M.J.L."/>
            <person name="Mikheyev A.S."/>
        </authorList>
    </citation>
    <scope>NUCLEOTIDE SEQUENCE [LARGE SCALE GENOMIC DNA]</scope>
    <source>
        <strain evidence="3">Daus_M_001</strain>
        <tissue evidence="3">Leg muscle</tissue>
    </source>
</reference>
<evidence type="ECO:0000313" key="3">
    <source>
        <dbReference type="EMBL" id="KAJ8876401.1"/>
    </source>
</evidence>
<comment type="caution">
    <text evidence="3">The sequence shown here is derived from an EMBL/GenBank/DDBJ whole genome shotgun (WGS) entry which is preliminary data.</text>
</comment>
<dbReference type="PANTHER" id="PTHR47827:SF3">
    <property type="entry name" value="AF-9 ANC1 HOMOLOGY DOMAIN-CONTAINING PROTEIN"/>
    <property type="match status" value="1"/>
</dbReference>
<accession>A0ABQ9GWJ4</accession>
<sequence length="425" mass="48330">MQEKSGTENIDKLKKSEKIEKNYVKEIKEKESSHGEKSTKDTIKVAEKSKEREKDKEKEKNLEKEKHSRGEREKEKDKEKQRHKHKKKDKKDRKDDNINFKDRDKDREKSAKKDEIRHRSESKDHEKNGVSFESPSSITEIPTRKKSRSPSPIGPSIVPRDKPPQRPLKKLLDQLTEHSSSDSELSAPSPDEVVDSKSPTSAVKPEINMGTTSKLVGIHKSSSLSGSKQKDKSSSRKEKKERKDKEQGEKTEKDDANKKRKRKSSSKLKQDDSEPTVKTPRIEELKRDDEEEVEEDDEDDEDDAAAAAAAAAKGADEDAMDVEVKGEVQMELCKSEDDDDGSGSGKEEFGAPPAPECFTPDYVSQLKDLQHKIMTLEDNTELQRVVQVIAETGQYEITKKTFDFDLCALDRRTVKRLQDFFTASS</sequence>
<dbReference type="Proteomes" id="UP001159363">
    <property type="component" value="Chromosome 7"/>
</dbReference>
<name>A0ABQ9GWJ4_9NEOP</name>
<feature type="compositionally biased region" description="Basic and acidic residues" evidence="1">
    <location>
        <begin position="159"/>
        <end position="181"/>
    </location>
</feature>
<feature type="compositionally biased region" description="Acidic residues" evidence="1">
    <location>
        <begin position="289"/>
        <end position="304"/>
    </location>
</feature>
<feature type="compositionally biased region" description="Basic and acidic residues" evidence="1">
    <location>
        <begin position="92"/>
        <end position="128"/>
    </location>
</feature>
<organism evidence="3 4">
    <name type="scientific">Dryococelus australis</name>
    <dbReference type="NCBI Taxonomy" id="614101"/>
    <lineage>
        <taxon>Eukaryota</taxon>
        <taxon>Metazoa</taxon>
        <taxon>Ecdysozoa</taxon>
        <taxon>Arthropoda</taxon>
        <taxon>Hexapoda</taxon>
        <taxon>Insecta</taxon>
        <taxon>Pterygota</taxon>
        <taxon>Neoptera</taxon>
        <taxon>Polyneoptera</taxon>
        <taxon>Phasmatodea</taxon>
        <taxon>Verophasmatodea</taxon>
        <taxon>Anareolatae</taxon>
        <taxon>Phasmatidae</taxon>
        <taxon>Eurycanthinae</taxon>
        <taxon>Dryococelus</taxon>
    </lineage>
</organism>
<feature type="compositionally biased region" description="Basic residues" evidence="1">
    <location>
        <begin position="81"/>
        <end position="91"/>
    </location>
</feature>
<dbReference type="PANTHER" id="PTHR47827">
    <property type="entry name" value="AHD DOMAIN-CONTAINING PROTEIN"/>
    <property type="match status" value="1"/>
</dbReference>
<proteinExistence type="predicted"/>
<feature type="compositionally biased region" description="Basic and acidic residues" evidence="1">
    <location>
        <begin position="228"/>
        <end position="257"/>
    </location>
</feature>
<keyword evidence="4" id="KW-1185">Reference proteome</keyword>
<protein>
    <recommendedName>
        <fullName evidence="2">AF-9 ANC1 homology domain-containing protein</fullName>
    </recommendedName>
</protein>
<feature type="region of interest" description="Disordered" evidence="1">
    <location>
        <begin position="26"/>
        <end position="357"/>
    </location>
</feature>
<feature type="compositionally biased region" description="Low complexity" evidence="1">
    <location>
        <begin position="182"/>
        <end position="191"/>
    </location>
</feature>
<dbReference type="Gene3D" id="1.20.1270.290">
    <property type="match status" value="1"/>
</dbReference>
<dbReference type="InterPro" id="IPR052790">
    <property type="entry name" value="YEATS_domain"/>
</dbReference>
<dbReference type="InterPro" id="IPR040930">
    <property type="entry name" value="AF-9_AHD"/>
</dbReference>